<feature type="transmembrane region" description="Helical" evidence="12">
    <location>
        <begin position="310"/>
        <end position="328"/>
    </location>
</feature>
<comment type="subcellular location">
    <subcellularLocation>
        <location evidence="1">Membrane</location>
        <topology evidence="1">Multi-pass membrane protein</topology>
    </subcellularLocation>
</comment>
<evidence type="ECO:0000313" key="16">
    <source>
        <dbReference type="Proteomes" id="UP001498771"/>
    </source>
</evidence>
<keyword evidence="8" id="KW-0406">Ion transport</keyword>
<sequence>MNPPARRGPTLKRLDTLFIPRSFESFSPITQTHAGTLHRISTDAGSPGGHAGASLELSSYTPDSSLQQVSALALHQRDLDKRRETPSAHDRALFIYEATRVGRIYDLVDAVVSTLFCILYLWNTRYARVDDTYQALPLWSKVCERLLAILMLLMYIPRYYFYSNKLDYFFSIKSVVTWLSVFSVLLAWIVDDTRIGPDIDLSYMSAGDFVFLYPARFVRVSFSILQTLLPVKTVYLELSPLSRELLRLATTFFSAVLTISAVIHIVSYKALTAQDKPPDSTFFDSFFFTVIGTVTGMRSTSVPDTRFTRVVNLFVIAAGFLWLPKQLAKLISVINSQSPYERKVSKTNKENTYVIISGEPELTEQRLANFLHEFLHIDHGVMQSINLKCTVLRPVEPRSILKQSLLDPHLSSRVSYLVGTAMSFRSLSKARGAEACAAFLLASRTHGQNLDDADAQQMMRALSLCKFNSNLRIFVEVHLRENVANFDFLAENVVCKQDIVDGLLAQSVLVPGLSTILVLLATSIGDDSLEQLHKVAASSHMPWMREYLNSLGQEFYTSDFHSSFVGLKFIEAVQLVHRFLGVLVVGYGIEQKDNIRRNTVKISSDPEYVLMGEEVCITIASDVYDADRVSQFDVSQHLRSAMYTDETFTPADLNARVNDPVVVVSGEADNTPQSMDGVLSSRQLHPLVIPVSRSDSNDGSRVLPPGARSRSRSPVPTRRQKSESNSSSNSISKDGFENHVLICDCSDRTTRSFDVLFHSIRNSPDAQIRNQPIVVLTKNPSIVSHSDGSCSSAADDEEHANGVIYIPGNPTDVYDLQKAGAGRASRCLILSDEAQAPDTAEITADARVLLTALNFEAINDRAGSMMVIECLREDTIKLIGQTRSIECSDDRLKQFLRPSFMSGNVVCPAHVDVLTSQSFYNPFIAQIFETFILRDSESSSSQVLLLPVPKSMQGKSYGSLVSLLLRGSLPREGSPSEMMLDGKPGIPLGLRREMDGYSYVAINAAETVVLRASDAVYVIRHVV</sequence>
<evidence type="ECO:0000313" key="15">
    <source>
        <dbReference type="EMBL" id="KAK7204598.1"/>
    </source>
</evidence>
<evidence type="ECO:0000256" key="3">
    <source>
        <dbReference type="ARBA" id="ARBA00022538"/>
    </source>
</evidence>
<keyword evidence="10" id="KW-0407">Ion channel</keyword>
<evidence type="ECO:0000256" key="11">
    <source>
        <dbReference type="SAM" id="MobiDB-lite"/>
    </source>
</evidence>
<accession>A0ABR1F647</accession>
<feature type="transmembrane region" description="Helical" evidence="12">
    <location>
        <begin position="245"/>
        <end position="268"/>
    </location>
</feature>
<evidence type="ECO:0000256" key="4">
    <source>
        <dbReference type="ARBA" id="ARBA00022692"/>
    </source>
</evidence>
<keyword evidence="4 12" id="KW-0812">Transmembrane</keyword>
<keyword evidence="2" id="KW-0813">Transport</keyword>
<keyword evidence="16" id="KW-1185">Reference proteome</keyword>
<evidence type="ECO:0000256" key="1">
    <source>
        <dbReference type="ARBA" id="ARBA00004141"/>
    </source>
</evidence>
<dbReference type="Pfam" id="PF22614">
    <property type="entry name" value="Slo-like_RCK"/>
    <property type="match status" value="2"/>
</dbReference>
<evidence type="ECO:0000256" key="5">
    <source>
        <dbReference type="ARBA" id="ARBA00022826"/>
    </source>
</evidence>
<dbReference type="EMBL" id="JBBJBU010000007">
    <property type="protein sequence ID" value="KAK7204598.1"/>
    <property type="molecule type" value="Genomic_DNA"/>
</dbReference>
<dbReference type="GeneID" id="90040455"/>
<feature type="transmembrane region" description="Helical" evidence="12">
    <location>
        <begin position="138"/>
        <end position="156"/>
    </location>
</feature>
<keyword evidence="7 12" id="KW-1133">Transmembrane helix</keyword>
<dbReference type="Pfam" id="PF03493">
    <property type="entry name" value="BK_channel_a"/>
    <property type="match status" value="1"/>
</dbReference>
<evidence type="ECO:0000256" key="7">
    <source>
        <dbReference type="ARBA" id="ARBA00022989"/>
    </source>
</evidence>
<dbReference type="PANTHER" id="PTHR10027:SF10">
    <property type="entry name" value="SLOWPOKE 2, ISOFORM D"/>
    <property type="match status" value="1"/>
</dbReference>
<evidence type="ECO:0000259" key="14">
    <source>
        <dbReference type="Pfam" id="PF22614"/>
    </source>
</evidence>
<evidence type="ECO:0008006" key="17">
    <source>
        <dbReference type="Google" id="ProtNLM"/>
    </source>
</evidence>
<evidence type="ECO:0000256" key="6">
    <source>
        <dbReference type="ARBA" id="ARBA00022958"/>
    </source>
</evidence>
<evidence type="ECO:0000256" key="2">
    <source>
        <dbReference type="ARBA" id="ARBA00022448"/>
    </source>
</evidence>
<gene>
    <name evidence="15" type="ORF">BZA70DRAFT_311117</name>
</gene>
<evidence type="ECO:0000256" key="8">
    <source>
        <dbReference type="ARBA" id="ARBA00023065"/>
    </source>
</evidence>
<keyword evidence="6" id="KW-0630">Potassium</keyword>
<dbReference type="Gene3D" id="3.40.50.720">
    <property type="entry name" value="NAD(P)-binding Rossmann-like Domain"/>
    <property type="match status" value="2"/>
</dbReference>
<name>A0ABR1F647_9ASCO</name>
<dbReference type="PANTHER" id="PTHR10027">
    <property type="entry name" value="CALCIUM-ACTIVATED POTASSIUM CHANNEL ALPHA CHAIN"/>
    <property type="match status" value="1"/>
</dbReference>
<evidence type="ECO:0000259" key="13">
    <source>
        <dbReference type="Pfam" id="PF03493"/>
    </source>
</evidence>
<evidence type="ECO:0000256" key="10">
    <source>
        <dbReference type="ARBA" id="ARBA00023303"/>
    </source>
</evidence>
<feature type="transmembrane region" description="Helical" evidence="12">
    <location>
        <begin position="104"/>
        <end position="122"/>
    </location>
</feature>
<feature type="region of interest" description="Disordered" evidence="11">
    <location>
        <begin position="689"/>
        <end position="732"/>
    </location>
</feature>
<organism evidence="15 16">
    <name type="scientific">Myxozyma melibiosi</name>
    <dbReference type="NCBI Taxonomy" id="54550"/>
    <lineage>
        <taxon>Eukaryota</taxon>
        <taxon>Fungi</taxon>
        <taxon>Dikarya</taxon>
        <taxon>Ascomycota</taxon>
        <taxon>Saccharomycotina</taxon>
        <taxon>Lipomycetes</taxon>
        <taxon>Lipomycetales</taxon>
        <taxon>Lipomycetaceae</taxon>
        <taxon>Myxozyma</taxon>
    </lineage>
</organism>
<protein>
    <recommendedName>
        <fullName evidence="17">Calcium-activated potassium channel BK alpha subunit domain-containing protein</fullName>
    </recommendedName>
</protein>
<feature type="domain" description="Calcium-activated potassium channel BK alpha subunit" evidence="13">
    <location>
        <begin position="492"/>
        <end position="586"/>
    </location>
</feature>
<feature type="compositionally biased region" description="Low complexity" evidence="11">
    <location>
        <begin position="723"/>
        <end position="732"/>
    </location>
</feature>
<keyword evidence="9 12" id="KW-0472">Membrane</keyword>
<proteinExistence type="predicted"/>
<evidence type="ECO:0000256" key="9">
    <source>
        <dbReference type="ARBA" id="ARBA00023136"/>
    </source>
</evidence>
<dbReference type="InterPro" id="IPR003148">
    <property type="entry name" value="RCK_N"/>
</dbReference>
<feature type="transmembrane region" description="Helical" evidence="12">
    <location>
        <begin position="168"/>
        <end position="190"/>
    </location>
</feature>
<feature type="domain" description="RCK N-terminal" evidence="14">
    <location>
        <begin position="351"/>
        <end position="475"/>
    </location>
</feature>
<feature type="domain" description="RCK N-terminal" evidence="14">
    <location>
        <begin position="736"/>
        <end position="861"/>
    </location>
</feature>
<dbReference type="InterPro" id="IPR047871">
    <property type="entry name" value="K_chnl_Slo-like"/>
</dbReference>
<comment type="caution">
    <text evidence="15">The sequence shown here is derived from an EMBL/GenBank/DDBJ whole genome shotgun (WGS) entry which is preliminary data.</text>
</comment>
<dbReference type="InterPro" id="IPR003929">
    <property type="entry name" value="K_chnl_BK_asu"/>
</dbReference>
<dbReference type="RefSeq" id="XP_064767631.1">
    <property type="nucleotide sequence ID" value="XM_064914943.1"/>
</dbReference>
<dbReference type="Proteomes" id="UP001498771">
    <property type="component" value="Unassembled WGS sequence"/>
</dbReference>
<keyword evidence="3" id="KW-0633">Potassium transport</keyword>
<evidence type="ECO:0000256" key="12">
    <source>
        <dbReference type="SAM" id="Phobius"/>
    </source>
</evidence>
<reference evidence="15 16" key="1">
    <citation type="submission" date="2024-03" db="EMBL/GenBank/DDBJ databases">
        <title>Genome-scale model development and genomic sequencing of the oleaginous clade Lipomyces.</title>
        <authorList>
            <consortium name="Lawrence Berkeley National Laboratory"/>
            <person name="Czajka J.J."/>
            <person name="Han Y."/>
            <person name="Kim J."/>
            <person name="Mondo S.J."/>
            <person name="Hofstad B.A."/>
            <person name="Robles A."/>
            <person name="Haridas S."/>
            <person name="Riley R."/>
            <person name="LaButti K."/>
            <person name="Pangilinan J."/>
            <person name="Andreopoulos W."/>
            <person name="Lipzen A."/>
            <person name="Yan J."/>
            <person name="Wang M."/>
            <person name="Ng V."/>
            <person name="Grigoriev I.V."/>
            <person name="Spatafora J.W."/>
            <person name="Magnuson J.K."/>
            <person name="Baker S.E."/>
            <person name="Pomraning K.R."/>
        </authorList>
    </citation>
    <scope>NUCLEOTIDE SEQUENCE [LARGE SCALE GENOMIC DNA]</scope>
    <source>
        <strain evidence="15 16">Phaff 52-87</strain>
    </source>
</reference>
<keyword evidence="5" id="KW-0631">Potassium channel</keyword>